<dbReference type="RefSeq" id="WP_120043186.1">
    <property type="nucleotide sequence ID" value="NZ_QZFU01000029.1"/>
</dbReference>
<sequence>MATKIGIYPSLLRQAGGKTSDIHDRIINVLTALEASIAGRGEPWGDDKIGHQFTQGDNGYLASQEGSTKSGRSMAASFDSFSTSQYRAADTLERTDRNNPFGKP</sequence>
<dbReference type="EMBL" id="QZFU01000029">
    <property type="protein sequence ID" value="RJO72082.1"/>
    <property type="molecule type" value="Genomic_DNA"/>
</dbReference>
<evidence type="ECO:0008006" key="4">
    <source>
        <dbReference type="Google" id="ProtNLM"/>
    </source>
</evidence>
<proteinExistence type="predicted"/>
<comment type="caution">
    <text evidence="2">The sequence shown here is derived from an EMBL/GenBank/DDBJ whole genome shotgun (WGS) entry which is preliminary data.</text>
</comment>
<dbReference type="Proteomes" id="UP000266677">
    <property type="component" value="Unassembled WGS sequence"/>
</dbReference>
<reference evidence="2 3" key="1">
    <citation type="submission" date="2018-09" db="EMBL/GenBank/DDBJ databases">
        <title>YIM PH21274 draft genome.</title>
        <authorList>
            <person name="Miao C."/>
        </authorList>
    </citation>
    <scope>NUCLEOTIDE SEQUENCE [LARGE SCALE GENOMIC DNA]</scope>
    <source>
        <strain evidence="2 3">YIM PH 21724</strain>
    </source>
</reference>
<feature type="region of interest" description="Disordered" evidence="1">
    <location>
        <begin position="44"/>
        <end position="76"/>
    </location>
</feature>
<keyword evidence="3" id="KW-1185">Reference proteome</keyword>
<evidence type="ECO:0000313" key="2">
    <source>
        <dbReference type="EMBL" id="RJO72082.1"/>
    </source>
</evidence>
<name>A0A3A4KDH2_9NOCA</name>
<protein>
    <recommendedName>
        <fullName evidence="4">WXG100 family type VII secretion target</fullName>
    </recommendedName>
</protein>
<gene>
    <name evidence="2" type="ORF">D5S18_23165</name>
</gene>
<evidence type="ECO:0000256" key="1">
    <source>
        <dbReference type="SAM" id="MobiDB-lite"/>
    </source>
</evidence>
<organism evidence="2 3">
    <name type="scientific">Nocardia panacis</name>
    <dbReference type="NCBI Taxonomy" id="2340916"/>
    <lineage>
        <taxon>Bacteria</taxon>
        <taxon>Bacillati</taxon>
        <taxon>Actinomycetota</taxon>
        <taxon>Actinomycetes</taxon>
        <taxon>Mycobacteriales</taxon>
        <taxon>Nocardiaceae</taxon>
        <taxon>Nocardia</taxon>
    </lineage>
</organism>
<accession>A0A3A4KDH2</accession>
<dbReference type="OrthoDB" id="4560721at2"/>
<dbReference type="AlphaFoldDB" id="A0A3A4KDH2"/>
<evidence type="ECO:0000313" key="3">
    <source>
        <dbReference type="Proteomes" id="UP000266677"/>
    </source>
</evidence>
<dbReference type="Gene3D" id="1.10.287.1060">
    <property type="entry name" value="ESAT-6-like"/>
    <property type="match status" value="1"/>
</dbReference>